<proteinExistence type="predicted"/>
<evidence type="ECO:0000313" key="2">
    <source>
        <dbReference type="EMBL" id="KAJ5450017.1"/>
    </source>
</evidence>
<evidence type="ECO:0000313" key="3">
    <source>
        <dbReference type="Proteomes" id="UP001213681"/>
    </source>
</evidence>
<dbReference type="RefSeq" id="XP_056765552.1">
    <property type="nucleotide sequence ID" value="XM_056909848.1"/>
</dbReference>
<accession>A0AAD6C4C1</accession>
<feature type="compositionally biased region" description="Basic residues" evidence="1">
    <location>
        <begin position="87"/>
        <end position="97"/>
    </location>
</feature>
<feature type="compositionally biased region" description="Polar residues" evidence="1">
    <location>
        <begin position="11"/>
        <end position="20"/>
    </location>
</feature>
<evidence type="ECO:0000256" key="1">
    <source>
        <dbReference type="SAM" id="MobiDB-lite"/>
    </source>
</evidence>
<feature type="compositionally biased region" description="Basic and acidic residues" evidence="1">
    <location>
        <begin position="69"/>
        <end position="86"/>
    </location>
</feature>
<reference evidence="2" key="1">
    <citation type="submission" date="2022-12" db="EMBL/GenBank/DDBJ databases">
        <authorList>
            <person name="Petersen C."/>
        </authorList>
    </citation>
    <scope>NUCLEOTIDE SEQUENCE</scope>
    <source>
        <strain evidence="2">IBT 16125</strain>
    </source>
</reference>
<dbReference type="Proteomes" id="UP001213681">
    <property type="component" value="Unassembled WGS sequence"/>
</dbReference>
<dbReference type="EMBL" id="JAPVEA010000006">
    <property type="protein sequence ID" value="KAJ5450017.1"/>
    <property type="molecule type" value="Genomic_DNA"/>
</dbReference>
<keyword evidence="3" id="KW-1185">Reference proteome</keyword>
<feature type="region of interest" description="Disordered" evidence="1">
    <location>
        <begin position="1"/>
        <end position="101"/>
    </location>
</feature>
<organism evidence="2 3">
    <name type="scientific">Penicillium daleae</name>
    <dbReference type="NCBI Taxonomy" id="63821"/>
    <lineage>
        <taxon>Eukaryota</taxon>
        <taxon>Fungi</taxon>
        <taxon>Dikarya</taxon>
        <taxon>Ascomycota</taxon>
        <taxon>Pezizomycotina</taxon>
        <taxon>Eurotiomycetes</taxon>
        <taxon>Eurotiomycetidae</taxon>
        <taxon>Eurotiales</taxon>
        <taxon>Aspergillaceae</taxon>
        <taxon>Penicillium</taxon>
    </lineage>
</organism>
<dbReference type="GeneID" id="81600091"/>
<feature type="compositionally biased region" description="Pro residues" evidence="1">
    <location>
        <begin position="1"/>
        <end position="10"/>
    </location>
</feature>
<gene>
    <name evidence="2" type="ORF">N7458_006466</name>
</gene>
<sequence length="222" mass="24559">MHQFPSPFPPLNTTTPSQRHPASDTSSPPSSRTTSPPASPTSTLRRRHQPTQVSPHHLFNLSFHPTTHPKTDCDTGSRPDENQDHHSHSHSHGHNHQIHPSNASTQCVSILPCAVLRGRSSLMIVRRRPSAVDMALSEERCRCDENAIERQGLDLMEPRPVDMNVTMNMNMNTNTSLSLNHMGVARRGSVSRASVGSDTRSVLVQQPRYVMGGIFEVMEGQA</sequence>
<protein>
    <submittedName>
        <fullName evidence="2">Uncharacterized protein</fullName>
    </submittedName>
</protein>
<dbReference type="AlphaFoldDB" id="A0AAD6C4C1"/>
<reference evidence="2" key="2">
    <citation type="journal article" date="2023" name="IMA Fungus">
        <title>Comparative genomic study of the Penicillium genus elucidates a diverse pangenome and 15 lateral gene transfer events.</title>
        <authorList>
            <person name="Petersen C."/>
            <person name="Sorensen T."/>
            <person name="Nielsen M.R."/>
            <person name="Sondergaard T.E."/>
            <person name="Sorensen J.L."/>
            <person name="Fitzpatrick D.A."/>
            <person name="Frisvad J.C."/>
            <person name="Nielsen K.L."/>
        </authorList>
    </citation>
    <scope>NUCLEOTIDE SEQUENCE</scope>
    <source>
        <strain evidence="2">IBT 16125</strain>
    </source>
</reference>
<feature type="compositionally biased region" description="Low complexity" evidence="1">
    <location>
        <begin position="23"/>
        <end position="43"/>
    </location>
</feature>
<comment type="caution">
    <text evidence="2">The sequence shown here is derived from an EMBL/GenBank/DDBJ whole genome shotgun (WGS) entry which is preliminary data.</text>
</comment>
<name>A0AAD6C4C1_9EURO</name>